<accession>A0AAE0CCN2</accession>
<dbReference type="AlphaFoldDB" id="A0AAE0CCN2"/>
<dbReference type="Gene3D" id="2.160.20.80">
    <property type="entry name" value="E3 ubiquitin-protein ligase SopA"/>
    <property type="match status" value="1"/>
</dbReference>
<dbReference type="Proteomes" id="UP001190700">
    <property type="component" value="Unassembled WGS sequence"/>
</dbReference>
<gene>
    <name evidence="1" type="ORF">CYMTET_39263</name>
</gene>
<sequence>MANTETLSELADSDSGSETVNKTIELFEVDTSRQAPSDQSTAIASVYVPSVPVNVGSIIYVPDLGTLRLVCKVPTGETEKDLHFKQNDRKEGLDDTKHTVLQPNIQYVLRIFDKETAIYLATTTGNQQCLSSEIFWPIPVCIYKRVFLAGWNLQDAELQGAHLPDVYLRWANLKKADLSNANLKQVSTIHLVATKAVCLLARMPLHLAHNTTYESCHRAPCLGNNACSMGLSFGILGAVRTLAL</sequence>
<dbReference type="SUPFAM" id="SSF141571">
    <property type="entry name" value="Pentapeptide repeat-like"/>
    <property type="match status" value="1"/>
</dbReference>
<proteinExistence type="predicted"/>
<dbReference type="Pfam" id="PF00805">
    <property type="entry name" value="Pentapeptide"/>
    <property type="match status" value="1"/>
</dbReference>
<dbReference type="InterPro" id="IPR001646">
    <property type="entry name" value="5peptide_repeat"/>
</dbReference>
<keyword evidence="2" id="KW-1185">Reference proteome</keyword>
<evidence type="ECO:0000313" key="2">
    <source>
        <dbReference type="Proteomes" id="UP001190700"/>
    </source>
</evidence>
<name>A0AAE0CCN2_9CHLO</name>
<evidence type="ECO:0000313" key="1">
    <source>
        <dbReference type="EMBL" id="KAK3251397.1"/>
    </source>
</evidence>
<reference evidence="1 2" key="1">
    <citation type="journal article" date="2015" name="Genome Biol. Evol.">
        <title>Comparative Genomics of a Bacterivorous Green Alga Reveals Evolutionary Causalities and Consequences of Phago-Mixotrophic Mode of Nutrition.</title>
        <authorList>
            <person name="Burns J.A."/>
            <person name="Paasch A."/>
            <person name="Narechania A."/>
            <person name="Kim E."/>
        </authorList>
    </citation>
    <scope>NUCLEOTIDE SEQUENCE [LARGE SCALE GENOMIC DNA]</scope>
    <source>
        <strain evidence="1 2">PLY_AMNH</strain>
    </source>
</reference>
<dbReference type="EMBL" id="LGRX02026059">
    <property type="protein sequence ID" value="KAK3251397.1"/>
    <property type="molecule type" value="Genomic_DNA"/>
</dbReference>
<organism evidence="1 2">
    <name type="scientific">Cymbomonas tetramitiformis</name>
    <dbReference type="NCBI Taxonomy" id="36881"/>
    <lineage>
        <taxon>Eukaryota</taxon>
        <taxon>Viridiplantae</taxon>
        <taxon>Chlorophyta</taxon>
        <taxon>Pyramimonadophyceae</taxon>
        <taxon>Pyramimonadales</taxon>
        <taxon>Pyramimonadaceae</taxon>
        <taxon>Cymbomonas</taxon>
    </lineage>
</organism>
<protein>
    <submittedName>
        <fullName evidence="1">Uncharacterized protein</fullName>
    </submittedName>
</protein>
<comment type="caution">
    <text evidence="1">The sequence shown here is derived from an EMBL/GenBank/DDBJ whole genome shotgun (WGS) entry which is preliminary data.</text>
</comment>